<dbReference type="InterPro" id="IPR009943">
    <property type="entry name" value="DUF1475"/>
</dbReference>
<keyword evidence="1" id="KW-1133">Transmembrane helix</keyword>
<dbReference type="EMBL" id="GG663737">
    <property type="protein sequence ID" value="EEH58922.1"/>
    <property type="molecule type" value="Genomic_DNA"/>
</dbReference>
<protein>
    <submittedName>
        <fullName evidence="2">Predicted protein</fullName>
    </submittedName>
</protein>
<keyword evidence="1" id="KW-0472">Membrane</keyword>
<dbReference type="Proteomes" id="UP000001876">
    <property type="component" value="Unassembled WGS sequence"/>
</dbReference>
<reference evidence="2 3" key="1">
    <citation type="journal article" date="2009" name="Science">
        <title>Green evolution and dynamic adaptations revealed by genomes of the marine picoeukaryotes Micromonas.</title>
        <authorList>
            <person name="Worden A.Z."/>
            <person name="Lee J.H."/>
            <person name="Mock T."/>
            <person name="Rouze P."/>
            <person name="Simmons M.P."/>
            <person name="Aerts A.L."/>
            <person name="Allen A.E."/>
            <person name="Cuvelier M.L."/>
            <person name="Derelle E."/>
            <person name="Everett M.V."/>
            <person name="Foulon E."/>
            <person name="Grimwood J."/>
            <person name="Gundlach H."/>
            <person name="Henrissat B."/>
            <person name="Napoli C."/>
            <person name="McDonald S.M."/>
            <person name="Parker M.S."/>
            <person name="Rombauts S."/>
            <person name="Salamov A."/>
            <person name="Von Dassow P."/>
            <person name="Badger J.H."/>
            <person name="Coutinho P.M."/>
            <person name="Demir E."/>
            <person name="Dubchak I."/>
            <person name="Gentemann C."/>
            <person name="Eikrem W."/>
            <person name="Gready J.E."/>
            <person name="John U."/>
            <person name="Lanier W."/>
            <person name="Lindquist E.A."/>
            <person name="Lucas S."/>
            <person name="Mayer K.F."/>
            <person name="Moreau H."/>
            <person name="Not F."/>
            <person name="Otillar R."/>
            <person name="Panaud O."/>
            <person name="Pangilinan J."/>
            <person name="Paulsen I."/>
            <person name="Piegu B."/>
            <person name="Poliakov A."/>
            <person name="Robbens S."/>
            <person name="Schmutz J."/>
            <person name="Toulza E."/>
            <person name="Wyss T."/>
            <person name="Zelensky A."/>
            <person name="Zhou K."/>
            <person name="Armbrust E.V."/>
            <person name="Bhattacharya D."/>
            <person name="Goodenough U.W."/>
            <person name="Van de Peer Y."/>
            <person name="Grigoriev I.V."/>
        </authorList>
    </citation>
    <scope>NUCLEOTIDE SEQUENCE [LARGE SCALE GENOMIC DNA]</scope>
    <source>
        <strain evidence="2 3">CCMP1545</strain>
    </source>
</reference>
<evidence type="ECO:0000313" key="3">
    <source>
        <dbReference type="Proteomes" id="UP000001876"/>
    </source>
</evidence>
<dbReference type="OrthoDB" id="565209at2759"/>
<organism evidence="3">
    <name type="scientific">Micromonas pusilla (strain CCMP1545)</name>
    <name type="common">Picoplanktonic green alga</name>
    <dbReference type="NCBI Taxonomy" id="564608"/>
    <lineage>
        <taxon>Eukaryota</taxon>
        <taxon>Viridiplantae</taxon>
        <taxon>Chlorophyta</taxon>
        <taxon>Mamiellophyceae</taxon>
        <taxon>Mamiellales</taxon>
        <taxon>Mamiellaceae</taxon>
        <taxon>Micromonas</taxon>
    </lineage>
</organism>
<dbReference type="GeneID" id="9682259"/>
<sequence length="151" mass="16597">MWANGAGEDEEQRDALYARPGSTGADQGWGAGRGNPRGPFVNACAVLTALGAFTMFVVIAWAISSTTGSFGEQIAWLVSNPWGVVSLVDLYVGFSVFSLWIWFRERNAFAAAAWTLAMMTTGWLGGSAYVFNCLRQFNGDWQWFFMGNRRA</sequence>
<gene>
    <name evidence="2" type="ORF">MICPUCDRAFT_56263</name>
</gene>
<name>C1MLT6_MICPC</name>
<evidence type="ECO:0000256" key="1">
    <source>
        <dbReference type="SAM" id="Phobius"/>
    </source>
</evidence>
<accession>C1MLT6</accession>
<evidence type="ECO:0000313" key="2">
    <source>
        <dbReference type="EMBL" id="EEH58922.1"/>
    </source>
</evidence>
<keyword evidence="1" id="KW-0812">Transmembrane</keyword>
<proteinExistence type="predicted"/>
<feature type="transmembrane region" description="Helical" evidence="1">
    <location>
        <begin position="40"/>
        <end position="63"/>
    </location>
</feature>
<feature type="transmembrane region" description="Helical" evidence="1">
    <location>
        <begin position="83"/>
        <end position="102"/>
    </location>
</feature>
<dbReference type="RefSeq" id="XP_003057277.1">
    <property type="nucleotide sequence ID" value="XM_003057231.1"/>
</dbReference>
<dbReference type="KEGG" id="mpp:MICPUCDRAFT_56263"/>
<dbReference type="Pfam" id="PF07343">
    <property type="entry name" value="DUF1475"/>
    <property type="match status" value="1"/>
</dbReference>
<dbReference type="AlphaFoldDB" id="C1MLT6"/>
<keyword evidence="3" id="KW-1185">Reference proteome</keyword>
<feature type="transmembrane region" description="Helical" evidence="1">
    <location>
        <begin position="109"/>
        <end position="131"/>
    </location>
</feature>